<sequence length="512" mass="57469">IVIKHDANDDFESFSTALDSVAGRDQTLELQDLSVDIGEFDPLDRGAACLASGNVDTLVRAVDSGKRILNALLLLAVKPNTSMPWWLALCQAAWENTSWTVCDVNTFQPLAHIYWGLAATTGASTVWHMDACGLATAIHCSFGKKLWIVRKRDEFDDATLGHLMDEKYDLEAGQEHSEAILLDNTMTLIMPPGLQHAVYTSESSVAEGCHFFTSRTLLDTLVALSHSFICHEFITNTTRPETRVLLRRLQHFAHRGLVRGVSLKPSEVHHLPNLEAPIGGQVDSKAVFDFLSLCTLSLFAEALDPRTYVGPGQALSSSPNAAERKIVEELCQSILKPQERREICLARGCARECLEWFRDHFEARSVTGDTIVDLPAVFIKHFAQAILRYKFVADKNDIAADGHAWFSVFQAQIEASLYMFMDVWIAWRELTADGKWLSDGLDYCVRGSDQKGSWLRETLVPNHHHFRIFRKAGASKQSRSIDEMEAFGRRDRDEKYLIAKQEQHTITLDAHL</sequence>
<accession>A0A9P6BD56</accession>
<dbReference type="AlphaFoldDB" id="A0A9P6BD56"/>
<dbReference type="InterPro" id="IPR003347">
    <property type="entry name" value="JmjC_dom"/>
</dbReference>
<reference evidence="2" key="1">
    <citation type="submission" date="2020-11" db="EMBL/GenBank/DDBJ databases">
        <authorList>
            <consortium name="DOE Joint Genome Institute"/>
            <person name="Ahrendt S."/>
            <person name="Riley R."/>
            <person name="Andreopoulos W."/>
            <person name="Labutti K."/>
            <person name="Pangilinan J."/>
            <person name="Ruiz-Duenas F.J."/>
            <person name="Barrasa J.M."/>
            <person name="Sanchez-Garcia M."/>
            <person name="Camarero S."/>
            <person name="Miyauchi S."/>
            <person name="Serrano A."/>
            <person name="Linde D."/>
            <person name="Babiker R."/>
            <person name="Drula E."/>
            <person name="Ayuso-Fernandez I."/>
            <person name="Pacheco R."/>
            <person name="Padilla G."/>
            <person name="Ferreira P."/>
            <person name="Barriuso J."/>
            <person name="Kellner H."/>
            <person name="Castanera R."/>
            <person name="Alfaro M."/>
            <person name="Ramirez L."/>
            <person name="Pisabarro A.G."/>
            <person name="Kuo A."/>
            <person name="Tritt A."/>
            <person name="Lipzen A."/>
            <person name="He G."/>
            <person name="Yan M."/>
            <person name="Ng V."/>
            <person name="Cullen D."/>
            <person name="Martin F."/>
            <person name="Rosso M.-N."/>
            <person name="Henrissat B."/>
            <person name="Hibbett D."/>
            <person name="Martinez A.T."/>
            <person name="Grigoriev I.V."/>
        </authorList>
    </citation>
    <scope>NUCLEOTIDE SEQUENCE</scope>
    <source>
        <strain evidence="2">CBS 506.95</strain>
    </source>
</reference>
<comment type="caution">
    <text evidence="2">The sequence shown here is derived from an EMBL/GenBank/DDBJ whole genome shotgun (WGS) entry which is preliminary data.</text>
</comment>
<feature type="domain" description="JmjC" evidence="1">
    <location>
        <begin position="80"/>
        <end position="228"/>
    </location>
</feature>
<evidence type="ECO:0000313" key="2">
    <source>
        <dbReference type="EMBL" id="KAF9521265.1"/>
    </source>
</evidence>
<dbReference type="Gene3D" id="2.60.120.650">
    <property type="entry name" value="Cupin"/>
    <property type="match status" value="1"/>
</dbReference>
<evidence type="ECO:0000259" key="1">
    <source>
        <dbReference type="PROSITE" id="PS51184"/>
    </source>
</evidence>
<evidence type="ECO:0000313" key="3">
    <source>
        <dbReference type="Proteomes" id="UP000807306"/>
    </source>
</evidence>
<dbReference type="EMBL" id="MU158183">
    <property type="protein sequence ID" value="KAF9521265.1"/>
    <property type="molecule type" value="Genomic_DNA"/>
</dbReference>
<protein>
    <recommendedName>
        <fullName evidence="1">JmjC domain-containing protein</fullName>
    </recommendedName>
</protein>
<dbReference type="OrthoDB" id="3062275at2759"/>
<feature type="non-terminal residue" evidence="2">
    <location>
        <position position="1"/>
    </location>
</feature>
<name>A0A9P6BD56_9AGAR</name>
<proteinExistence type="predicted"/>
<dbReference type="PROSITE" id="PS51184">
    <property type="entry name" value="JMJC"/>
    <property type="match status" value="1"/>
</dbReference>
<keyword evidence="3" id="KW-1185">Reference proteome</keyword>
<organism evidence="2 3">
    <name type="scientific">Crepidotus variabilis</name>
    <dbReference type="NCBI Taxonomy" id="179855"/>
    <lineage>
        <taxon>Eukaryota</taxon>
        <taxon>Fungi</taxon>
        <taxon>Dikarya</taxon>
        <taxon>Basidiomycota</taxon>
        <taxon>Agaricomycotina</taxon>
        <taxon>Agaricomycetes</taxon>
        <taxon>Agaricomycetidae</taxon>
        <taxon>Agaricales</taxon>
        <taxon>Agaricineae</taxon>
        <taxon>Crepidotaceae</taxon>
        <taxon>Crepidotus</taxon>
    </lineage>
</organism>
<gene>
    <name evidence="2" type="ORF">CPB83DRAFT_900919</name>
</gene>
<dbReference type="Proteomes" id="UP000807306">
    <property type="component" value="Unassembled WGS sequence"/>
</dbReference>
<dbReference type="SUPFAM" id="SSF51197">
    <property type="entry name" value="Clavaminate synthase-like"/>
    <property type="match status" value="1"/>
</dbReference>